<evidence type="ECO:0000256" key="2">
    <source>
        <dbReference type="SAM" id="SignalP"/>
    </source>
</evidence>
<evidence type="ECO:0000313" key="4">
    <source>
        <dbReference type="Proteomes" id="UP001054126"/>
    </source>
</evidence>
<feature type="compositionally biased region" description="Basic residues" evidence="1">
    <location>
        <begin position="146"/>
        <end position="157"/>
    </location>
</feature>
<sequence>MNNGYIKIFFFVLILFIYVNNNQVLTSDCVADNAASSPVAPFDIDSLETASFETASLETASLETVSLETSSFETTPRKTTRVKKTKSKRIPYKRIPSETSSSESLSEISRPKKPRSKKTRSKKTRSKTAQSEIGISKTASPEINISKKKRSKKKRSKTTISKTPSSEINVSKTASSEINVSKTASSEINVSKTAPSEIDVSKTAPSEINVSKTAPSEINVSKTAPSEIDVSKTAQSEIDVSITASSEIDISKTAPSEIDISIIASSELDISKTEPSGIVLPISVLTNPPSPHIESIPVSFKLDKIYKKSKHLLCTNPEETKKATEVMEEAVELLKYYAITKNDYKYYCTSDEGVDIYHRSHGHKFYIGKCNFKISNPEKYDDIVEILWDPDGPKKFDDNHIKGKVARSYNQNLLMILKFYKNNMLSSPRYFHALAKKAQISENTTIIVMASGNINDNNLFNRKIYKNKLLKSMNSFETSIDLDDDIKNRYFKKTFVNLCGYMITKKPNHVNVTFINSINFNPLFPIKWFIKNANAEAMLNFTPLKYYFDDK</sequence>
<organism evidence="3 4">
    <name type="scientific">Plasmodium yoelii yoelii</name>
    <dbReference type="NCBI Taxonomy" id="73239"/>
    <lineage>
        <taxon>Eukaryota</taxon>
        <taxon>Sar</taxon>
        <taxon>Alveolata</taxon>
        <taxon>Apicomplexa</taxon>
        <taxon>Aconoidasida</taxon>
        <taxon>Haemosporida</taxon>
        <taxon>Plasmodiidae</taxon>
        <taxon>Plasmodium</taxon>
        <taxon>Plasmodium (Vinckeia)</taxon>
    </lineage>
</organism>
<feature type="compositionally biased region" description="Polar residues" evidence="1">
    <location>
        <begin position="129"/>
        <end position="143"/>
    </location>
</feature>
<name>A0AAE9WP44_PLAYO</name>
<proteinExistence type="predicted"/>
<dbReference type="NCBIfam" id="TIGR01599">
    <property type="entry name" value="PYST-A"/>
    <property type="match status" value="1"/>
</dbReference>
<reference evidence="3" key="1">
    <citation type="submission" date="2023-01" db="EMBL/GenBank/DDBJ databases">
        <title>Long-Read Genome Assembly and Gene Model Annotations for the Rodent Malaria Parasite Plasmodium yoelii 17XNL.</title>
        <authorList>
            <person name="Mitchell G.J."/>
            <person name="Sebastian A."/>
            <person name="Albert I."/>
            <person name="Lindner S.E."/>
        </authorList>
    </citation>
    <scope>NUCLEOTIDE SEQUENCE</scope>
    <source>
        <strain evidence="3">17XNL clone 1.1</strain>
    </source>
</reference>
<dbReference type="InterPro" id="IPR006486">
    <property type="entry name" value="PYST_A"/>
</dbReference>
<dbReference type="AlphaFoldDB" id="A0AAE9WP44"/>
<feature type="chain" id="PRO_5042106052" evidence="2">
    <location>
        <begin position="22"/>
        <end position="551"/>
    </location>
</feature>
<dbReference type="InterPro" id="IPR023393">
    <property type="entry name" value="START-like_dom_sf"/>
</dbReference>
<feature type="region of interest" description="Disordered" evidence="1">
    <location>
        <begin position="68"/>
        <end position="174"/>
    </location>
</feature>
<evidence type="ECO:0000256" key="1">
    <source>
        <dbReference type="SAM" id="MobiDB-lite"/>
    </source>
</evidence>
<evidence type="ECO:0000313" key="3">
    <source>
        <dbReference type="EMBL" id="WBY56150.1"/>
    </source>
</evidence>
<dbReference type="Gene3D" id="3.30.530.20">
    <property type="match status" value="1"/>
</dbReference>
<dbReference type="Proteomes" id="UP001054126">
    <property type="component" value="Chromosome 6"/>
</dbReference>
<gene>
    <name evidence="3" type="ORF">Py17XNL_000600810</name>
</gene>
<feature type="signal peptide" evidence="2">
    <location>
        <begin position="1"/>
        <end position="21"/>
    </location>
</feature>
<protein>
    <submittedName>
        <fullName evidence="3">Fam-a protein</fullName>
    </submittedName>
</protein>
<accession>A0AAE9WP44</accession>
<feature type="compositionally biased region" description="Basic residues" evidence="1">
    <location>
        <begin position="111"/>
        <end position="126"/>
    </location>
</feature>
<feature type="compositionally biased region" description="Basic residues" evidence="1">
    <location>
        <begin position="78"/>
        <end position="92"/>
    </location>
</feature>
<keyword evidence="2" id="KW-0732">Signal</keyword>
<dbReference type="EMBL" id="CP115530">
    <property type="protein sequence ID" value="WBY56150.1"/>
    <property type="molecule type" value="Genomic_DNA"/>
</dbReference>
<feature type="compositionally biased region" description="Low complexity" evidence="1">
    <location>
        <begin position="97"/>
        <end position="108"/>
    </location>
</feature>
<dbReference type="SUPFAM" id="SSF55961">
    <property type="entry name" value="Bet v1-like"/>
    <property type="match status" value="1"/>
</dbReference>